<evidence type="ECO:0000256" key="2">
    <source>
        <dbReference type="ARBA" id="ARBA00010333"/>
    </source>
</evidence>
<dbReference type="PANTHER" id="PTHR35936:SF17">
    <property type="entry name" value="ARGININE-BINDING EXTRACELLULAR PROTEIN ARTP"/>
    <property type="match status" value="1"/>
</dbReference>
<dbReference type="InterPro" id="IPR001638">
    <property type="entry name" value="Solute-binding_3/MltF_N"/>
</dbReference>
<proteinExistence type="inferred from homology"/>
<dbReference type="Pfam" id="PF00497">
    <property type="entry name" value="SBP_bac_3"/>
    <property type="match status" value="1"/>
</dbReference>
<dbReference type="Proteomes" id="UP000514720">
    <property type="component" value="Chromosome"/>
</dbReference>
<comment type="similarity">
    <text evidence="2 4">Belongs to the bacterial solute-binding protein 3 family.</text>
</comment>
<dbReference type="PANTHER" id="PTHR35936">
    <property type="entry name" value="MEMBRANE-BOUND LYTIC MUREIN TRANSGLYCOSYLASE F"/>
    <property type="match status" value="1"/>
</dbReference>
<accession>A0A7L7KST6</accession>
<feature type="domain" description="Solute-binding protein family 3/N-terminal" evidence="6">
    <location>
        <begin position="27"/>
        <end position="263"/>
    </location>
</feature>
<dbReference type="SMART" id="SM00062">
    <property type="entry name" value="PBPb"/>
    <property type="match status" value="1"/>
</dbReference>
<keyword evidence="8" id="KW-1185">Reference proteome</keyword>
<dbReference type="PROSITE" id="PS01039">
    <property type="entry name" value="SBP_BACTERIAL_3"/>
    <property type="match status" value="1"/>
</dbReference>
<organism evidence="7 8">
    <name type="scientific">Candidatus Xianfuyuplasma coldseepsis</name>
    <dbReference type="NCBI Taxonomy" id="2782163"/>
    <lineage>
        <taxon>Bacteria</taxon>
        <taxon>Bacillati</taxon>
        <taxon>Mycoplasmatota</taxon>
        <taxon>Mollicutes</taxon>
        <taxon>Candidatus Izemoplasmatales</taxon>
        <taxon>Candidatus Izemoplasmataceae</taxon>
        <taxon>Candidatus Xianfuyuplasma</taxon>
    </lineage>
</organism>
<dbReference type="SUPFAM" id="SSF53850">
    <property type="entry name" value="Periplasmic binding protein-like II"/>
    <property type="match status" value="1"/>
</dbReference>
<evidence type="ECO:0000313" key="7">
    <source>
        <dbReference type="EMBL" id="QMS85469.1"/>
    </source>
</evidence>
<dbReference type="InterPro" id="IPR018313">
    <property type="entry name" value="SBP_3_CS"/>
</dbReference>
<dbReference type="PROSITE" id="PS51257">
    <property type="entry name" value="PROKAR_LIPOPROTEIN"/>
    <property type="match status" value="1"/>
</dbReference>
<evidence type="ECO:0000256" key="5">
    <source>
        <dbReference type="SAM" id="SignalP"/>
    </source>
</evidence>
<sequence length="271" mass="29218">MNRVVTVLMLGIVFLLSACQQAEEANTLVVGIECAYAPFDWTTSEENDHTVALFDSDLYCDGYDVDVANHIADELDMDLVIKKIEWTGLIPALQSGVIDVIISAMSPTAERAESVLFSDEYYRVNTVMVVAADGNFVDATSLSDFSGANVIAQQDTIQDDLIDQIDDVNHLLALAQTSELVINLSSGVSDALVTELPVAEAIVEANPSLAIVEFTDGNGFVVDDTLVTVAVAVRLGEEELVGTINDALALLDQDTREQWMDAASDRQPIGE</sequence>
<evidence type="ECO:0000256" key="4">
    <source>
        <dbReference type="RuleBase" id="RU003744"/>
    </source>
</evidence>
<dbReference type="KEGG" id="xcl:G4Z02_06835"/>
<comment type="subcellular location">
    <subcellularLocation>
        <location evidence="1">Cell envelope</location>
    </subcellularLocation>
</comment>
<feature type="signal peptide" evidence="5">
    <location>
        <begin position="1"/>
        <end position="22"/>
    </location>
</feature>
<keyword evidence="3 5" id="KW-0732">Signal</keyword>
<feature type="chain" id="PRO_5036497709" evidence="5">
    <location>
        <begin position="23"/>
        <end position="271"/>
    </location>
</feature>
<gene>
    <name evidence="7" type="ORF">G4Z02_06835</name>
</gene>
<reference evidence="7 8" key="1">
    <citation type="submission" date="2020-02" db="EMBL/GenBank/DDBJ databases">
        <authorList>
            <person name="Zheng R.K."/>
            <person name="Sun C.M."/>
        </authorList>
    </citation>
    <scope>NUCLEOTIDE SEQUENCE [LARGE SCALE GENOMIC DNA]</scope>
    <source>
        <strain evidence="8">zrk13</strain>
    </source>
</reference>
<dbReference type="Gene3D" id="3.40.190.10">
    <property type="entry name" value="Periplasmic binding protein-like II"/>
    <property type="match status" value="2"/>
</dbReference>
<dbReference type="AlphaFoldDB" id="A0A7L7KST6"/>
<dbReference type="RefSeq" id="WP_258877264.1">
    <property type="nucleotide sequence ID" value="NZ_CP048914.1"/>
</dbReference>
<dbReference type="GO" id="GO:0030313">
    <property type="term" value="C:cell envelope"/>
    <property type="evidence" value="ECO:0007669"/>
    <property type="project" value="UniProtKB-SubCell"/>
</dbReference>
<protein>
    <submittedName>
        <fullName evidence="7">Transporter substrate-binding domain-containing protein</fullName>
    </submittedName>
</protein>
<evidence type="ECO:0000256" key="1">
    <source>
        <dbReference type="ARBA" id="ARBA00004196"/>
    </source>
</evidence>
<evidence type="ECO:0000313" key="8">
    <source>
        <dbReference type="Proteomes" id="UP000514720"/>
    </source>
</evidence>
<evidence type="ECO:0000256" key="3">
    <source>
        <dbReference type="ARBA" id="ARBA00022729"/>
    </source>
</evidence>
<name>A0A7L7KST6_9MOLU</name>
<dbReference type="EMBL" id="CP048914">
    <property type="protein sequence ID" value="QMS85469.1"/>
    <property type="molecule type" value="Genomic_DNA"/>
</dbReference>
<evidence type="ECO:0000259" key="6">
    <source>
        <dbReference type="SMART" id="SM00062"/>
    </source>
</evidence>